<organism evidence="2 3">
    <name type="scientific">Posidoniimonas polymericola</name>
    <dbReference type="NCBI Taxonomy" id="2528002"/>
    <lineage>
        <taxon>Bacteria</taxon>
        <taxon>Pseudomonadati</taxon>
        <taxon>Planctomycetota</taxon>
        <taxon>Planctomycetia</taxon>
        <taxon>Pirellulales</taxon>
        <taxon>Lacipirellulaceae</taxon>
        <taxon>Posidoniimonas</taxon>
    </lineage>
</organism>
<dbReference type="EC" id="4.2.1.59" evidence="2"/>
<dbReference type="InterPro" id="IPR029069">
    <property type="entry name" value="HotDog_dom_sf"/>
</dbReference>
<keyword evidence="1 2" id="KW-0456">Lyase</keyword>
<dbReference type="InterPro" id="IPR013114">
    <property type="entry name" value="FabA_FabZ"/>
</dbReference>
<accession>A0A5C5YS56</accession>
<comment type="caution">
    <text evidence="2">The sequence shown here is derived from an EMBL/GenBank/DDBJ whole genome shotgun (WGS) entry which is preliminary data.</text>
</comment>
<dbReference type="Pfam" id="PF07977">
    <property type="entry name" value="FabA"/>
    <property type="match status" value="1"/>
</dbReference>
<protein>
    <submittedName>
        <fullName evidence="2">3-hydroxyacyl-[acyl-carrier-protein] dehydratase FabZ</fullName>
        <ecNumber evidence="2">4.2.1.59</ecNumber>
    </submittedName>
</protein>
<dbReference type="RefSeq" id="WP_146585420.1">
    <property type="nucleotide sequence ID" value="NZ_SJPO01000003.1"/>
</dbReference>
<dbReference type="EMBL" id="SJPO01000003">
    <property type="protein sequence ID" value="TWT77686.1"/>
    <property type="molecule type" value="Genomic_DNA"/>
</dbReference>
<gene>
    <name evidence="2" type="primary">fabZ_3</name>
    <name evidence="2" type="ORF">Pla123a_14820</name>
</gene>
<dbReference type="Gene3D" id="3.10.129.10">
    <property type="entry name" value="Hotdog Thioesterase"/>
    <property type="match status" value="1"/>
</dbReference>
<keyword evidence="3" id="KW-1185">Reference proteome</keyword>
<dbReference type="Proteomes" id="UP000318478">
    <property type="component" value="Unassembled WGS sequence"/>
</dbReference>
<dbReference type="CDD" id="cd01288">
    <property type="entry name" value="FabZ"/>
    <property type="match status" value="1"/>
</dbReference>
<proteinExistence type="predicted"/>
<sequence length="164" mass="17966">MSSKDLIVDPATIDCDTISADLEAIREFNPQRFEMEQLTAVVRDDAEAGVVIAYRDTSEADFWVRGHMPGMPLMPGVIMCEASAQACSYLARSHNLVGDRPLGFGGLDDVRFRGPVTPGDRLVIVAQRTRFRPGAMVVFRFQCFVGTTLVCEGQMRGVPLPSIA</sequence>
<dbReference type="SUPFAM" id="SSF54637">
    <property type="entry name" value="Thioesterase/thiol ester dehydrase-isomerase"/>
    <property type="match status" value="1"/>
</dbReference>
<reference evidence="2 3" key="1">
    <citation type="submission" date="2019-02" db="EMBL/GenBank/DDBJ databases">
        <title>Deep-cultivation of Planctomycetes and their phenomic and genomic characterization uncovers novel biology.</title>
        <authorList>
            <person name="Wiegand S."/>
            <person name="Jogler M."/>
            <person name="Boedeker C."/>
            <person name="Pinto D."/>
            <person name="Vollmers J."/>
            <person name="Rivas-Marin E."/>
            <person name="Kohn T."/>
            <person name="Peeters S.H."/>
            <person name="Heuer A."/>
            <person name="Rast P."/>
            <person name="Oberbeckmann S."/>
            <person name="Bunk B."/>
            <person name="Jeske O."/>
            <person name="Meyerdierks A."/>
            <person name="Storesund J.E."/>
            <person name="Kallscheuer N."/>
            <person name="Luecker S."/>
            <person name="Lage O.M."/>
            <person name="Pohl T."/>
            <person name="Merkel B.J."/>
            <person name="Hornburger P."/>
            <person name="Mueller R.-W."/>
            <person name="Bruemmer F."/>
            <person name="Labrenz M."/>
            <person name="Spormann A.M."/>
            <person name="Op Den Camp H."/>
            <person name="Overmann J."/>
            <person name="Amann R."/>
            <person name="Jetten M.S.M."/>
            <person name="Mascher T."/>
            <person name="Medema M.H."/>
            <person name="Devos D.P."/>
            <person name="Kaster A.-K."/>
            <person name="Ovreas L."/>
            <person name="Rohde M."/>
            <person name="Galperin M.Y."/>
            <person name="Jogler C."/>
        </authorList>
    </citation>
    <scope>NUCLEOTIDE SEQUENCE [LARGE SCALE GENOMIC DNA]</scope>
    <source>
        <strain evidence="2 3">Pla123a</strain>
    </source>
</reference>
<dbReference type="GO" id="GO:0019171">
    <property type="term" value="F:(3R)-hydroxyacyl-[acyl-carrier-protein] dehydratase activity"/>
    <property type="evidence" value="ECO:0007669"/>
    <property type="project" value="UniProtKB-EC"/>
</dbReference>
<dbReference type="AlphaFoldDB" id="A0A5C5YS56"/>
<evidence type="ECO:0000313" key="2">
    <source>
        <dbReference type="EMBL" id="TWT77686.1"/>
    </source>
</evidence>
<evidence type="ECO:0000313" key="3">
    <source>
        <dbReference type="Proteomes" id="UP000318478"/>
    </source>
</evidence>
<name>A0A5C5YS56_9BACT</name>
<dbReference type="OrthoDB" id="272251at2"/>
<evidence type="ECO:0000256" key="1">
    <source>
        <dbReference type="ARBA" id="ARBA00023239"/>
    </source>
</evidence>
<dbReference type="PANTHER" id="PTHR30272">
    <property type="entry name" value="3-HYDROXYACYL-[ACYL-CARRIER-PROTEIN] DEHYDRATASE"/>
    <property type="match status" value="1"/>
</dbReference>
<dbReference type="PANTHER" id="PTHR30272:SF1">
    <property type="entry name" value="3-HYDROXYACYL-[ACYL-CARRIER-PROTEIN] DEHYDRATASE"/>
    <property type="match status" value="1"/>
</dbReference>